<sequence>MQEPNHDDPDSTHLFFDAGDGRILTFFVGDRTSDPRPIRPTPGSASRRGRRPTVSYRTDTSHTPMTATFELYRDSADEWRWRLRHSNGNVVADSGEGYASKAKAKQGIRSVKSNAPDAEIEEV</sequence>
<accession>A0AAW4PAG5</accession>
<name>A0AAW4PAG5_9EURY</name>
<dbReference type="PANTHER" id="PTHR40606:SF1">
    <property type="entry name" value="UPF0339 PROTEIN YEGP"/>
    <property type="match status" value="1"/>
</dbReference>
<comment type="caution">
    <text evidence="3">The sequence shown here is derived from an EMBL/GenBank/DDBJ whole genome shotgun (WGS) entry which is preliminary data.</text>
</comment>
<evidence type="ECO:0000313" key="4">
    <source>
        <dbReference type="Proteomes" id="UP001430455"/>
    </source>
</evidence>
<dbReference type="InterPro" id="IPR036913">
    <property type="entry name" value="YegP-like_sf"/>
</dbReference>
<feature type="domain" description="DUF1508" evidence="2">
    <location>
        <begin position="74"/>
        <end position="122"/>
    </location>
</feature>
<dbReference type="Gene3D" id="2.30.29.80">
    <property type="match status" value="1"/>
</dbReference>
<dbReference type="PANTHER" id="PTHR40606">
    <property type="match status" value="1"/>
</dbReference>
<proteinExistence type="predicted"/>
<dbReference type="Proteomes" id="UP001430455">
    <property type="component" value="Unassembled WGS sequence"/>
</dbReference>
<dbReference type="NCBIfam" id="NF041908">
    <property type="entry name" value="HVO_2922"/>
    <property type="match status" value="1"/>
</dbReference>
<dbReference type="InterPro" id="IPR051141">
    <property type="entry name" value="UPF0339_domain"/>
</dbReference>
<reference evidence="3 4" key="1">
    <citation type="submission" date="2021-06" db="EMBL/GenBank/DDBJ databases">
        <title>Halomicroarcula sp. a new haloarchaeum isolated from saline soil.</title>
        <authorList>
            <person name="Duran-Viseras A."/>
            <person name="Sanchez-Porro C."/>
            <person name="Ventosa A."/>
        </authorList>
    </citation>
    <scope>NUCLEOTIDE SEQUENCE [LARGE SCALE GENOMIC DNA]</scope>
    <source>
        <strain evidence="3 4">F27</strain>
    </source>
</reference>
<evidence type="ECO:0000259" key="2">
    <source>
        <dbReference type="Pfam" id="PF07411"/>
    </source>
</evidence>
<evidence type="ECO:0000313" key="3">
    <source>
        <dbReference type="EMBL" id="MBX0294742.1"/>
    </source>
</evidence>
<keyword evidence="4" id="KW-1185">Reference proteome</keyword>
<dbReference type="SUPFAM" id="SSF160113">
    <property type="entry name" value="YegP-like"/>
    <property type="match status" value="1"/>
</dbReference>
<dbReference type="EMBL" id="RKLT01000002">
    <property type="protein sequence ID" value="MBX0294742.1"/>
    <property type="molecule type" value="Genomic_DNA"/>
</dbReference>
<dbReference type="AlphaFoldDB" id="A0AAW4PAG5"/>
<dbReference type="Pfam" id="PF07411">
    <property type="entry name" value="DUF1508"/>
    <property type="match status" value="1"/>
</dbReference>
<gene>
    <name evidence="3" type="ORF">EGH23_07605</name>
</gene>
<feature type="region of interest" description="Disordered" evidence="1">
    <location>
        <begin position="27"/>
        <end position="62"/>
    </location>
</feature>
<dbReference type="InterPro" id="IPR010879">
    <property type="entry name" value="DUF1508"/>
</dbReference>
<evidence type="ECO:0000256" key="1">
    <source>
        <dbReference type="SAM" id="MobiDB-lite"/>
    </source>
</evidence>
<organism evidence="3 4">
    <name type="scientific">Haloarcula nitratireducens</name>
    <dbReference type="NCBI Taxonomy" id="2487749"/>
    <lineage>
        <taxon>Archaea</taxon>
        <taxon>Methanobacteriati</taxon>
        <taxon>Methanobacteriota</taxon>
        <taxon>Stenosarchaea group</taxon>
        <taxon>Halobacteria</taxon>
        <taxon>Halobacteriales</taxon>
        <taxon>Haloarculaceae</taxon>
        <taxon>Haloarcula</taxon>
    </lineage>
</organism>
<protein>
    <submittedName>
        <fullName evidence="3">YegP family protein</fullName>
    </submittedName>
</protein>
<feature type="region of interest" description="Disordered" evidence="1">
    <location>
        <begin position="90"/>
        <end position="123"/>
    </location>
</feature>